<evidence type="ECO:0000313" key="2">
    <source>
        <dbReference type="Proteomes" id="UP000785679"/>
    </source>
</evidence>
<comment type="caution">
    <text evidence="1">The sequence shown here is derived from an EMBL/GenBank/DDBJ whole genome shotgun (WGS) entry which is preliminary data.</text>
</comment>
<dbReference type="Proteomes" id="UP000785679">
    <property type="component" value="Unassembled WGS sequence"/>
</dbReference>
<dbReference type="EMBL" id="RRYP01002383">
    <property type="protein sequence ID" value="TNV84837.1"/>
    <property type="molecule type" value="Genomic_DNA"/>
</dbReference>
<reference evidence="1" key="1">
    <citation type="submission" date="2019-06" db="EMBL/GenBank/DDBJ databases">
        <authorList>
            <person name="Zheng W."/>
        </authorList>
    </citation>
    <scope>NUCLEOTIDE SEQUENCE</scope>
    <source>
        <strain evidence="1">QDHG01</strain>
    </source>
</reference>
<sequence length="86" mass="10051">MLVITKGMDQYQDNIGSFINQKSGQIKLQIYQLQSVFEKKQIQPYENPLLSHLGLYHLLVGVRVCDLTLSSLILWISNFFMQKQYL</sequence>
<keyword evidence="2" id="KW-1185">Reference proteome</keyword>
<accession>A0A8J8P0J0</accession>
<proteinExistence type="predicted"/>
<gene>
    <name evidence="1" type="ORF">FGO68_gene11769</name>
</gene>
<evidence type="ECO:0000313" key="1">
    <source>
        <dbReference type="EMBL" id="TNV84837.1"/>
    </source>
</evidence>
<protein>
    <submittedName>
        <fullName evidence="1">Uncharacterized protein</fullName>
    </submittedName>
</protein>
<dbReference type="AlphaFoldDB" id="A0A8J8P0J0"/>
<name>A0A8J8P0J0_HALGN</name>
<organism evidence="1 2">
    <name type="scientific">Halteria grandinella</name>
    <dbReference type="NCBI Taxonomy" id="5974"/>
    <lineage>
        <taxon>Eukaryota</taxon>
        <taxon>Sar</taxon>
        <taxon>Alveolata</taxon>
        <taxon>Ciliophora</taxon>
        <taxon>Intramacronucleata</taxon>
        <taxon>Spirotrichea</taxon>
        <taxon>Stichotrichia</taxon>
        <taxon>Sporadotrichida</taxon>
        <taxon>Halteriidae</taxon>
        <taxon>Halteria</taxon>
    </lineage>
</organism>